<feature type="domain" description="Penicillin-binding protein transpeptidase" evidence="18">
    <location>
        <begin position="316"/>
        <end position="584"/>
    </location>
</feature>
<evidence type="ECO:0000256" key="6">
    <source>
        <dbReference type="ARBA" id="ARBA00022645"/>
    </source>
</evidence>
<evidence type="ECO:0000256" key="13">
    <source>
        <dbReference type="ARBA" id="ARBA00023136"/>
    </source>
</evidence>
<dbReference type="GO" id="GO:0009002">
    <property type="term" value="F:serine-type D-Ala-D-Ala carboxypeptidase activity"/>
    <property type="evidence" value="ECO:0007669"/>
    <property type="project" value="UniProtKB-EC"/>
</dbReference>
<sequence>MKYILTFLFLMIVVFCAGFFYVYSEVRFNAYNIIDYKPKLTTQIFDANNELIANVFEENRLYVSYEEIPARVIEALVAIEDTSYFEHGGVNFEAIVRAIIKDIKVGRLAEGASTLTQQLVKNLALTSEKKIERKIKEMVLAMKLENELTKEQIIERYLNHVYFGHGYYGIKTASLGYFRKELNELSLKEISMLVGLPKAPSSYDPTRHLDLSLSRANRVLERMYNIGWINEDEYRKGLVEEPVVFNDTLSKNKAPYVVDEILKELNKKYDDIKTGGYEIQSTIDLEVQNMAKEALKFGYNEILRRNKKADPNILNGAMVVTKPQTGDVLALVGGVDYSKSSYNRATQSRRQPGSSFKPFIYQIALNSGYSTMSPVADISRSFDMGNGKEWTPKNYGGDFSGYISLKQALTKSRNLATINLLNDLGLNFVKKELIRMGFGDIPENLSIALGSFGISPINFASLYSMFPNDGEVVKTTLIKSIKNRYKNLIKFESERIRVNSPEQSFLMTTILTNVIENGTGRNARVKGIQIAGKTGTTNNNIDAWFCGFTPDIEALVWYGNDDNTPMKKFETGGITAAPVFKKFIQAYLKQYPNTQRSFVRPDGVYRGKYEGHDEYYTNQSPLPDNSAQQNIMQEVDESGLIF</sequence>
<keyword evidence="13" id="KW-0472">Membrane</keyword>
<evidence type="ECO:0000259" key="19">
    <source>
        <dbReference type="Pfam" id="PF00912"/>
    </source>
</evidence>
<keyword evidence="11" id="KW-0133">Cell shape</keyword>
<reference evidence="20 21" key="1">
    <citation type="submission" date="2016-08" db="EMBL/GenBank/DDBJ databases">
        <title>Campylobacter species from sea mammals.</title>
        <authorList>
            <person name="Gilbert M.J."/>
            <person name="Byrne B.A."/>
            <person name="Zomer A.L."/>
            <person name="Wagenaar J.A."/>
        </authorList>
    </citation>
    <scope>NUCLEOTIDE SEQUENCE [LARGE SCALE GENOMIC DNA]</scope>
    <source>
        <strain evidence="20 21">1105248</strain>
    </source>
</reference>
<comment type="similarity">
    <text evidence="4">In the N-terminal section; belongs to the glycosyltransferase 51 family.</text>
</comment>
<dbReference type="GO" id="GO:0008955">
    <property type="term" value="F:peptidoglycan glycosyltransferase activity"/>
    <property type="evidence" value="ECO:0007669"/>
    <property type="project" value="UniProtKB-EC"/>
</dbReference>
<dbReference type="InterPro" id="IPR001264">
    <property type="entry name" value="Glyco_trans_51"/>
</dbReference>
<dbReference type="InterPro" id="IPR001460">
    <property type="entry name" value="PCN-bd_Tpept"/>
</dbReference>
<dbReference type="EMBL" id="MCRK01000003">
    <property type="protein sequence ID" value="OPA82108.1"/>
    <property type="molecule type" value="Genomic_DNA"/>
</dbReference>
<dbReference type="Proteomes" id="UP000189728">
    <property type="component" value="Unassembled WGS sequence"/>
</dbReference>
<evidence type="ECO:0000256" key="8">
    <source>
        <dbReference type="ARBA" id="ARBA00022676"/>
    </source>
</evidence>
<evidence type="ECO:0000313" key="21">
    <source>
        <dbReference type="Proteomes" id="UP000189728"/>
    </source>
</evidence>
<comment type="subcellular location">
    <subcellularLocation>
        <location evidence="1">Cell membrane</location>
    </subcellularLocation>
</comment>
<dbReference type="Gene3D" id="3.40.710.10">
    <property type="entry name" value="DD-peptidase/beta-lactamase superfamily"/>
    <property type="match status" value="1"/>
</dbReference>
<evidence type="ECO:0000256" key="1">
    <source>
        <dbReference type="ARBA" id="ARBA00004236"/>
    </source>
</evidence>
<comment type="similarity">
    <text evidence="3">In the C-terminal section; belongs to the transpeptidase family.</text>
</comment>
<dbReference type="InterPro" id="IPR023346">
    <property type="entry name" value="Lysozyme-like_dom_sf"/>
</dbReference>
<evidence type="ECO:0000256" key="16">
    <source>
        <dbReference type="ARBA" id="ARBA00034000"/>
    </source>
</evidence>
<dbReference type="GO" id="GO:0006508">
    <property type="term" value="P:proteolysis"/>
    <property type="evidence" value="ECO:0007669"/>
    <property type="project" value="UniProtKB-KW"/>
</dbReference>
<feature type="domain" description="Glycosyl transferase family 51" evidence="19">
    <location>
        <begin position="50"/>
        <end position="223"/>
    </location>
</feature>
<evidence type="ECO:0000256" key="7">
    <source>
        <dbReference type="ARBA" id="ARBA00022670"/>
    </source>
</evidence>
<dbReference type="PANTHER" id="PTHR32282:SF11">
    <property type="entry name" value="PENICILLIN-BINDING PROTEIN 1B"/>
    <property type="match status" value="1"/>
</dbReference>
<keyword evidence="12" id="KW-0573">Peptidoglycan synthesis</keyword>
<evidence type="ECO:0000256" key="2">
    <source>
        <dbReference type="ARBA" id="ARBA00004752"/>
    </source>
</evidence>
<dbReference type="AlphaFoldDB" id="A0AAX0LDE0"/>
<evidence type="ECO:0000256" key="5">
    <source>
        <dbReference type="ARBA" id="ARBA00022475"/>
    </source>
</evidence>
<evidence type="ECO:0000256" key="14">
    <source>
        <dbReference type="ARBA" id="ARBA00023268"/>
    </source>
</evidence>
<dbReference type="GO" id="GO:0008658">
    <property type="term" value="F:penicillin binding"/>
    <property type="evidence" value="ECO:0007669"/>
    <property type="project" value="InterPro"/>
</dbReference>
<dbReference type="RefSeq" id="WP_069633189.1">
    <property type="nucleotide sequence ID" value="NZ_CP012546.1"/>
</dbReference>
<dbReference type="FunFam" id="1.10.3810.10:FF:000001">
    <property type="entry name" value="Penicillin-binding protein 1A"/>
    <property type="match status" value="1"/>
</dbReference>
<evidence type="ECO:0000256" key="9">
    <source>
        <dbReference type="ARBA" id="ARBA00022679"/>
    </source>
</evidence>
<dbReference type="SUPFAM" id="SSF53955">
    <property type="entry name" value="Lysozyme-like"/>
    <property type="match status" value="1"/>
</dbReference>
<dbReference type="PANTHER" id="PTHR32282">
    <property type="entry name" value="BINDING PROTEIN TRANSPEPTIDASE, PUTATIVE-RELATED"/>
    <property type="match status" value="1"/>
</dbReference>
<keyword evidence="7" id="KW-0645">Protease</keyword>
<dbReference type="Gene3D" id="1.10.3810.10">
    <property type="entry name" value="Biosynthetic peptidoglycan transglycosylase-like"/>
    <property type="match status" value="1"/>
</dbReference>
<comment type="pathway">
    <text evidence="2">Cell wall biogenesis; peptidoglycan biosynthesis.</text>
</comment>
<evidence type="ECO:0000256" key="15">
    <source>
        <dbReference type="ARBA" id="ARBA00023316"/>
    </source>
</evidence>
<name>A0AAX0LDE0_9BACT</name>
<proteinExistence type="inferred from homology"/>
<dbReference type="GO" id="GO:0030288">
    <property type="term" value="C:outer membrane-bounded periplasmic space"/>
    <property type="evidence" value="ECO:0007669"/>
    <property type="project" value="TreeGrafter"/>
</dbReference>
<accession>A0AAX0LDE0</accession>
<keyword evidence="5" id="KW-1003">Cell membrane</keyword>
<comment type="caution">
    <text evidence="20">The sequence shown here is derived from an EMBL/GenBank/DDBJ whole genome shotgun (WGS) entry which is preliminary data.</text>
</comment>
<dbReference type="GO" id="GO:0008360">
    <property type="term" value="P:regulation of cell shape"/>
    <property type="evidence" value="ECO:0007669"/>
    <property type="project" value="UniProtKB-KW"/>
</dbReference>
<dbReference type="Pfam" id="PF00905">
    <property type="entry name" value="Transpeptidase"/>
    <property type="match status" value="1"/>
</dbReference>
<evidence type="ECO:0000313" key="20">
    <source>
        <dbReference type="EMBL" id="OPA82108.1"/>
    </source>
</evidence>
<keyword evidence="9" id="KW-0808">Transferase</keyword>
<protein>
    <submittedName>
        <fullName evidence="20">Penicillin-binding protein</fullName>
    </submittedName>
</protein>
<evidence type="ECO:0000259" key="18">
    <source>
        <dbReference type="Pfam" id="PF00905"/>
    </source>
</evidence>
<evidence type="ECO:0000256" key="10">
    <source>
        <dbReference type="ARBA" id="ARBA00022801"/>
    </source>
</evidence>
<dbReference type="NCBIfam" id="TIGR02074">
    <property type="entry name" value="PBP_1a_fam"/>
    <property type="match status" value="1"/>
</dbReference>
<evidence type="ECO:0000256" key="4">
    <source>
        <dbReference type="ARBA" id="ARBA00007739"/>
    </source>
</evidence>
<dbReference type="GO" id="GO:0009252">
    <property type="term" value="P:peptidoglycan biosynthetic process"/>
    <property type="evidence" value="ECO:0007669"/>
    <property type="project" value="UniProtKB-KW"/>
</dbReference>
<keyword evidence="10" id="KW-0378">Hydrolase</keyword>
<dbReference type="GO" id="GO:0005886">
    <property type="term" value="C:plasma membrane"/>
    <property type="evidence" value="ECO:0007669"/>
    <property type="project" value="UniProtKB-SubCell"/>
</dbReference>
<dbReference type="InterPro" id="IPR050396">
    <property type="entry name" value="Glycosyltr_51/Transpeptidase"/>
</dbReference>
<evidence type="ECO:0000256" key="12">
    <source>
        <dbReference type="ARBA" id="ARBA00022984"/>
    </source>
</evidence>
<keyword evidence="8" id="KW-0328">Glycosyltransferase</keyword>
<dbReference type="GO" id="GO:0071555">
    <property type="term" value="P:cell wall organization"/>
    <property type="evidence" value="ECO:0007669"/>
    <property type="project" value="UniProtKB-KW"/>
</dbReference>
<evidence type="ECO:0000256" key="3">
    <source>
        <dbReference type="ARBA" id="ARBA00007090"/>
    </source>
</evidence>
<dbReference type="InterPro" id="IPR012338">
    <property type="entry name" value="Beta-lactam/transpept-like"/>
</dbReference>
<keyword evidence="6" id="KW-0121">Carboxypeptidase</keyword>
<evidence type="ECO:0000256" key="11">
    <source>
        <dbReference type="ARBA" id="ARBA00022960"/>
    </source>
</evidence>
<gene>
    <name evidence="20" type="ORF">BFG04_07590</name>
</gene>
<evidence type="ECO:0000256" key="17">
    <source>
        <dbReference type="ARBA" id="ARBA00049902"/>
    </source>
</evidence>
<comment type="catalytic activity">
    <reaction evidence="16">
        <text>Preferential cleavage: (Ac)2-L-Lys-D-Ala-|-D-Ala. Also transpeptidation of peptidyl-alanyl moieties that are N-acyl substituents of D-alanine.</text>
        <dbReference type="EC" id="3.4.16.4"/>
    </reaction>
</comment>
<dbReference type="SUPFAM" id="SSF56601">
    <property type="entry name" value="beta-lactamase/transpeptidase-like"/>
    <property type="match status" value="1"/>
</dbReference>
<dbReference type="Pfam" id="PF00912">
    <property type="entry name" value="Transgly"/>
    <property type="match status" value="1"/>
</dbReference>
<keyword evidence="14" id="KW-0511">Multifunctional enzyme</keyword>
<comment type="catalytic activity">
    <reaction evidence="17">
        <text>[GlcNAc-(1-&gt;4)-Mur2Ac(oyl-L-Ala-gamma-D-Glu-L-Lys-D-Ala-D-Ala)](n)-di-trans,octa-cis-undecaprenyl diphosphate + beta-D-GlcNAc-(1-&gt;4)-Mur2Ac(oyl-L-Ala-gamma-D-Glu-L-Lys-D-Ala-D-Ala)-di-trans,octa-cis-undecaprenyl diphosphate = [GlcNAc-(1-&gt;4)-Mur2Ac(oyl-L-Ala-gamma-D-Glu-L-Lys-D-Ala-D-Ala)](n+1)-di-trans,octa-cis-undecaprenyl diphosphate + di-trans,octa-cis-undecaprenyl diphosphate + H(+)</text>
        <dbReference type="Rhea" id="RHEA:23708"/>
        <dbReference type="Rhea" id="RHEA-COMP:9602"/>
        <dbReference type="Rhea" id="RHEA-COMP:9603"/>
        <dbReference type="ChEBI" id="CHEBI:15378"/>
        <dbReference type="ChEBI" id="CHEBI:58405"/>
        <dbReference type="ChEBI" id="CHEBI:60033"/>
        <dbReference type="ChEBI" id="CHEBI:78435"/>
        <dbReference type="EC" id="2.4.99.28"/>
    </reaction>
</comment>
<dbReference type="InterPro" id="IPR036950">
    <property type="entry name" value="PBP_transglycosylase"/>
</dbReference>
<keyword evidence="15" id="KW-0961">Cell wall biogenesis/degradation</keyword>
<organism evidence="20 21">
    <name type="scientific">Campylobacter pinnipediorum subsp. pinnipediorum</name>
    <dbReference type="NCBI Taxonomy" id="1660067"/>
    <lineage>
        <taxon>Bacteria</taxon>
        <taxon>Pseudomonadati</taxon>
        <taxon>Campylobacterota</taxon>
        <taxon>Epsilonproteobacteria</taxon>
        <taxon>Campylobacterales</taxon>
        <taxon>Campylobacteraceae</taxon>
        <taxon>Campylobacter</taxon>
    </lineage>
</organism>